<dbReference type="EMBL" id="QSJI01000007">
    <property type="protein sequence ID" value="RHD54804.1"/>
    <property type="molecule type" value="Genomic_DNA"/>
</dbReference>
<evidence type="ECO:0000256" key="1">
    <source>
        <dbReference type="SAM" id="Phobius"/>
    </source>
</evidence>
<feature type="transmembrane region" description="Helical" evidence="1">
    <location>
        <begin position="43"/>
        <end position="63"/>
    </location>
</feature>
<reference evidence="2 4" key="1">
    <citation type="submission" date="2018-08" db="EMBL/GenBank/DDBJ databases">
        <title>A genome reference for cultivated species of the human gut microbiota.</title>
        <authorList>
            <person name="Zou Y."/>
            <person name="Xue W."/>
            <person name="Luo G."/>
        </authorList>
    </citation>
    <scope>NUCLEOTIDE SEQUENCE [LARGE SCALE GENOMIC DNA]</scope>
    <source>
        <strain evidence="2 4">AM30-5LB</strain>
    </source>
</reference>
<dbReference type="EMBL" id="CABWIC010000002">
    <property type="protein sequence ID" value="VWL88112.1"/>
    <property type="molecule type" value="Genomic_DNA"/>
</dbReference>
<keyword evidence="1" id="KW-1133">Transmembrane helix</keyword>
<gene>
    <name evidence="2" type="ORF">DW787_07090</name>
    <name evidence="3" type="ORF">JKKLCJKK_01475</name>
</gene>
<dbReference type="Proteomes" id="UP000286050">
    <property type="component" value="Unassembled WGS sequence"/>
</dbReference>
<feature type="transmembrane region" description="Helical" evidence="1">
    <location>
        <begin position="6"/>
        <end position="31"/>
    </location>
</feature>
<name>A0A414FUX4_9ACTN</name>
<accession>A0A414FUX4</accession>
<feature type="transmembrane region" description="Helical" evidence="1">
    <location>
        <begin position="69"/>
        <end position="90"/>
    </location>
</feature>
<dbReference type="Proteomes" id="UP000405524">
    <property type="component" value="Unassembled WGS sequence"/>
</dbReference>
<dbReference type="GeneID" id="77464896"/>
<reference evidence="3 5" key="2">
    <citation type="submission" date="2019-10" db="EMBL/GenBank/DDBJ databases">
        <authorList>
            <person name="Wolf R A."/>
        </authorList>
    </citation>
    <scope>NUCLEOTIDE SEQUENCE [LARGE SCALE GENOMIC DNA]</scope>
    <source>
        <strain evidence="3">Collinsella_intestinalis_DSM_13632</strain>
    </source>
</reference>
<evidence type="ECO:0000313" key="4">
    <source>
        <dbReference type="Proteomes" id="UP000286050"/>
    </source>
</evidence>
<dbReference type="AlphaFoldDB" id="A0A414FUX4"/>
<proteinExistence type="predicted"/>
<keyword evidence="1" id="KW-0472">Membrane</keyword>
<protein>
    <submittedName>
        <fullName evidence="2">Uncharacterized protein</fullName>
    </submittedName>
</protein>
<evidence type="ECO:0000313" key="5">
    <source>
        <dbReference type="Proteomes" id="UP000405524"/>
    </source>
</evidence>
<keyword evidence="1" id="KW-0812">Transmembrane</keyword>
<sequence length="96" mass="10048">MVDSSDIGVLVAGMGIGVAGFMPMLTVVLLARKKCMRPTVGKGMAALAISFVFLMAALALMWAVAPADLVVFAIGFLGGFLVMWAVLAVITMSRRL</sequence>
<organism evidence="2 4">
    <name type="scientific">Collinsella intestinalis</name>
    <dbReference type="NCBI Taxonomy" id="147207"/>
    <lineage>
        <taxon>Bacteria</taxon>
        <taxon>Bacillati</taxon>
        <taxon>Actinomycetota</taxon>
        <taxon>Coriobacteriia</taxon>
        <taxon>Coriobacteriales</taxon>
        <taxon>Coriobacteriaceae</taxon>
        <taxon>Collinsella</taxon>
    </lineage>
</organism>
<evidence type="ECO:0000313" key="2">
    <source>
        <dbReference type="EMBL" id="RHD54804.1"/>
    </source>
</evidence>
<dbReference type="RefSeq" id="WP_118272242.1">
    <property type="nucleotide sequence ID" value="NZ_CABWIC010000002.1"/>
</dbReference>
<evidence type="ECO:0000313" key="3">
    <source>
        <dbReference type="EMBL" id="VWL88112.1"/>
    </source>
</evidence>
<dbReference type="OrthoDB" id="3197355at2"/>